<gene>
    <name evidence="6" type="ORF">UABAM_05868</name>
</gene>
<keyword evidence="4" id="KW-0067">ATP-binding</keyword>
<dbReference type="GO" id="GO:0004674">
    <property type="term" value="F:protein serine/threonine kinase activity"/>
    <property type="evidence" value="ECO:0007669"/>
    <property type="project" value="TreeGrafter"/>
</dbReference>
<keyword evidence="2" id="KW-0547">Nucleotide-binding</keyword>
<evidence type="ECO:0000256" key="1">
    <source>
        <dbReference type="ARBA" id="ARBA00022679"/>
    </source>
</evidence>
<dbReference type="PANTHER" id="PTHR43289:SF6">
    <property type="entry name" value="SERINE_THREONINE-PROTEIN KINASE NEKL-3"/>
    <property type="match status" value="1"/>
</dbReference>
<keyword evidence="3 6" id="KW-0418">Kinase</keyword>
<sequence length="319" mass="36387">MKIYNARCQCGSAIKMEMREDFSGQIFCGLCKKLIMSTLTQNNLEENLQRVGDYLLLKVLGHGCAGNVYLAHRDNDSKQVAIKIFDSTDQQIATRFNENIQTLSRLHHPNLIKIQGWGNHNNKMYIVMEYLKGETLKDRLQREVLPARRTLKIAYYILDALGYAHRKNIVHRDIKPGNLYITGEGMVKVIDLGIAKILGKTVSKTTNGEVVGNVEYTAPEQMENIQNISFQSDIYSVGATMFHCLCGRPPYAEYQGNLLQTFMGKKRNKYIALREQNPSLPPAVLHVVEKAMSYNGNDRYQTCDEMKEEVYELINILPK</sequence>
<evidence type="ECO:0000256" key="4">
    <source>
        <dbReference type="ARBA" id="ARBA00022840"/>
    </source>
</evidence>
<dbReference type="AlphaFoldDB" id="A0A5S9F793"/>
<dbReference type="SUPFAM" id="SSF56112">
    <property type="entry name" value="Protein kinase-like (PK-like)"/>
    <property type="match status" value="1"/>
</dbReference>
<name>A0A5S9F793_UABAM</name>
<proteinExistence type="predicted"/>
<evidence type="ECO:0000313" key="7">
    <source>
        <dbReference type="Proteomes" id="UP000326354"/>
    </source>
</evidence>
<dbReference type="GO" id="GO:0005524">
    <property type="term" value="F:ATP binding"/>
    <property type="evidence" value="ECO:0007669"/>
    <property type="project" value="UniProtKB-KW"/>
</dbReference>
<dbReference type="PROSITE" id="PS50011">
    <property type="entry name" value="PROTEIN_KINASE_DOM"/>
    <property type="match status" value="1"/>
</dbReference>
<dbReference type="SMART" id="SM00220">
    <property type="entry name" value="S_TKc"/>
    <property type="match status" value="1"/>
</dbReference>
<dbReference type="OrthoDB" id="247767at2"/>
<keyword evidence="7" id="KW-1185">Reference proteome</keyword>
<keyword evidence="1" id="KW-0808">Transferase</keyword>
<dbReference type="PANTHER" id="PTHR43289">
    <property type="entry name" value="MITOGEN-ACTIVATED PROTEIN KINASE KINASE KINASE 20-RELATED"/>
    <property type="match status" value="1"/>
</dbReference>
<evidence type="ECO:0000256" key="2">
    <source>
        <dbReference type="ARBA" id="ARBA00022741"/>
    </source>
</evidence>
<dbReference type="CDD" id="cd14014">
    <property type="entry name" value="STKc_PknB_like"/>
    <property type="match status" value="1"/>
</dbReference>
<evidence type="ECO:0000313" key="6">
    <source>
        <dbReference type="EMBL" id="BBM87459.1"/>
    </source>
</evidence>
<dbReference type="InterPro" id="IPR008271">
    <property type="entry name" value="Ser/Thr_kinase_AS"/>
</dbReference>
<protein>
    <submittedName>
        <fullName evidence="6">Protein kinase</fullName>
    </submittedName>
</protein>
<organism evidence="6 7">
    <name type="scientific">Uabimicrobium amorphum</name>
    <dbReference type="NCBI Taxonomy" id="2596890"/>
    <lineage>
        <taxon>Bacteria</taxon>
        <taxon>Pseudomonadati</taxon>
        <taxon>Planctomycetota</taxon>
        <taxon>Candidatus Uabimicrobiia</taxon>
        <taxon>Candidatus Uabimicrobiales</taxon>
        <taxon>Candidatus Uabimicrobiaceae</taxon>
        <taxon>Candidatus Uabimicrobium</taxon>
    </lineage>
</organism>
<feature type="domain" description="Protein kinase" evidence="5">
    <location>
        <begin position="54"/>
        <end position="314"/>
    </location>
</feature>
<dbReference type="PROSITE" id="PS00108">
    <property type="entry name" value="PROTEIN_KINASE_ST"/>
    <property type="match status" value="1"/>
</dbReference>
<dbReference type="Gene3D" id="1.10.510.10">
    <property type="entry name" value="Transferase(Phosphotransferase) domain 1"/>
    <property type="match status" value="1"/>
</dbReference>
<dbReference type="InterPro" id="IPR011009">
    <property type="entry name" value="Kinase-like_dom_sf"/>
</dbReference>
<dbReference type="InterPro" id="IPR000719">
    <property type="entry name" value="Prot_kinase_dom"/>
</dbReference>
<dbReference type="Proteomes" id="UP000326354">
    <property type="component" value="Chromosome"/>
</dbReference>
<evidence type="ECO:0000259" key="5">
    <source>
        <dbReference type="PROSITE" id="PS50011"/>
    </source>
</evidence>
<dbReference type="RefSeq" id="WP_151971476.1">
    <property type="nucleotide sequence ID" value="NZ_AP019860.1"/>
</dbReference>
<dbReference type="EMBL" id="AP019860">
    <property type="protein sequence ID" value="BBM87459.1"/>
    <property type="molecule type" value="Genomic_DNA"/>
</dbReference>
<dbReference type="KEGG" id="uam:UABAM_05868"/>
<dbReference type="Pfam" id="PF00069">
    <property type="entry name" value="Pkinase"/>
    <property type="match status" value="1"/>
</dbReference>
<evidence type="ECO:0000256" key="3">
    <source>
        <dbReference type="ARBA" id="ARBA00022777"/>
    </source>
</evidence>
<reference evidence="6 7" key="1">
    <citation type="submission" date="2019-08" db="EMBL/GenBank/DDBJ databases">
        <title>Complete genome sequence of Candidatus Uab amorphum.</title>
        <authorList>
            <person name="Shiratori T."/>
            <person name="Suzuki S."/>
            <person name="Kakizawa Y."/>
            <person name="Ishida K."/>
        </authorList>
    </citation>
    <scope>NUCLEOTIDE SEQUENCE [LARGE SCALE GENOMIC DNA]</scope>
    <source>
        <strain evidence="6 7">SRT547</strain>
    </source>
</reference>
<accession>A0A5S9F793</accession>